<keyword evidence="4 7" id="KW-0472">Membrane</keyword>
<evidence type="ECO:0000313" key="12">
    <source>
        <dbReference type="Proteomes" id="UP001283361"/>
    </source>
</evidence>
<evidence type="ECO:0000256" key="8">
    <source>
        <dbReference type="SAM" id="SignalP"/>
    </source>
</evidence>
<dbReference type="SUPFAM" id="SSF56436">
    <property type="entry name" value="C-type lectin-like"/>
    <property type="match status" value="1"/>
</dbReference>
<feature type="region of interest" description="Disordered" evidence="6">
    <location>
        <begin position="1599"/>
        <end position="1624"/>
    </location>
</feature>
<evidence type="ECO:0000256" key="3">
    <source>
        <dbReference type="ARBA" id="ARBA00022989"/>
    </source>
</evidence>
<feature type="transmembrane region" description="Helical" evidence="7">
    <location>
        <begin position="1447"/>
        <end position="1473"/>
    </location>
</feature>
<dbReference type="Pfam" id="PF00002">
    <property type="entry name" value="7tm_2"/>
    <property type="match status" value="1"/>
</dbReference>
<dbReference type="InterPro" id="IPR046338">
    <property type="entry name" value="GAIN_dom_sf"/>
</dbReference>
<keyword evidence="3 7" id="KW-1133">Transmembrane helix</keyword>
<name>A0AAE0ZHG1_9GAST</name>
<dbReference type="Pfam" id="PF01825">
    <property type="entry name" value="GPS"/>
    <property type="match status" value="1"/>
</dbReference>
<keyword evidence="8" id="KW-0732">Signal</keyword>
<evidence type="ECO:0000256" key="7">
    <source>
        <dbReference type="SAM" id="Phobius"/>
    </source>
</evidence>
<keyword evidence="5" id="KW-1015">Disulfide bond</keyword>
<evidence type="ECO:0000256" key="2">
    <source>
        <dbReference type="ARBA" id="ARBA00022692"/>
    </source>
</evidence>
<keyword evidence="2 7" id="KW-0812">Transmembrane</keyword>
<dbReference type="InterPro" id="IPR057244">
    <property type="entry name" value="GAIN_B"/>
</dbReference>
<dbReference type="GO" id="GO:0007166">
    <property type="term" value="P:cell surface receptor signaling pathway"/>
    <property type="evidence" value="ECO:0007669"/>
    <property type="project" value="InterPro"/>
</dbReference>
<dbReference type="InterPro" id="IPR053066">
    <property type="entry name" value="ADGR_G7"/>
</dbReference>
<evidence type="ECO:0000256" key="6">
    <source>
        <dbReference type="SAM" id="MobiDB-lite"/>
    </source>
</evidence>
<evidence type="ECO:0000256" key="4">
    <source>
        <dbReference type="ARBA" id="ARBA00023136"/>
    </source>
</evidence>
<feature type="transmembrane region" description="Helical" evidence="7">
    <location>
        <begin position="1520"/>
        <end position="1540"/>
    </location>
</feature>
<dbReference type="GO" id="GO:0016020">
    <property type="term" value="C:membrane"/>
    <property type="evidence" value="ECO:0007669"/>
    <property type="project" value="UniProtKB-SubCell"/>
</dbReference>
<dbReference type="PRINTS" id="PR00249">
    <property type="entry name" value="GPCRSECRETIN"/>
</dbReference>
<feature type="compositionally biased region" description="Polar residues" evidence="6">
    <location>
        <begin position="388"/>
        <end position="399"/>
    </location>
</feature>
<accession>A0AAE0ZHG1</accession>
<evidence type="ECO:0000259" key="10">
    <source>
        <dbReference type="PROSITE" id="PS50261"/>
    </source>
</evidence>
<feature type="compositionally biased region" description="Low complexity" evidence="6">
    <location>
        <begin position="410"/>
        <end position="915"/>
    </location>
</feature>
<comment type="caution">
    <text evidence="11">The sequence shown here is derived from an EMBL/GenBank/DDBJ whole genome shotgun (WGS) entry which is preliminary data.</text>
</comment>
<feature type="transmembrane region" description="Helical" evidence="7">
    <location>
        <begin position="1493"/>
        <end position="1514"/>
    </location>
</feature>
<dbReference type="InterPro" id="IPR000832">
    <property type="entry name" value="GPCR_2_secretin-like"/>
</dbReference>
<evidence type="ECO:0000256" key="5">
    <source>
        <dbReference type="ARBA" id="ARBA00023157"/>
    </source>
</evidence>
<dbReference type="PANTHER" id="PTHR47767">
    <property type="entry name" value="ADHESION G PROTEIN-COUPLED RECEPTOR G7"/>
    <property type="match status" value="1"/>
</dbReference>
<dbReference type="Proteomes" id="UP001283361">
    <property type="component" value="Unassembled WGS sequence"/>
</dbReference>
<dbReference type="Gene3D" id="1.20.1070.10">
    <property type="entry name" value="Rhodopsin 7-helix transmembrane proteins"/>
    <property type="match status" value="1"/>
</dbReference>
<protein>
    <submittedName>
        <fullName evidence="11">Uncharacterized protein</fullName>
    </submittedName>
</protein>
<dbReference type="PROSITE" id="PS50261">
    <property type="entry name" value="G_PROTEIN_RECEP_F2_4"/>
    <property type="match status" value="1"/>
</dbReference>
<evidence type="ECO:0000313" key="11">
    <source>
        <dbReference type="EMBL" id="KAK3769430.1"/>
    </source>
</evidence>
<dbReference type="InterPro" id="IPR017981">
    <property type="entry name" value="GPCR_2-like_7TM"/>
</dbReference>
<reference evidence="11" key="1">
    <citation type="journal article" date="2023" name="G3 (Bethesda)">
        <title>A reference genome for the long-term kleptoplast-retaining sea slug Elysia crispata morphotype clarki.</title>
        <authorList>
            <person name="Eastman K.E."/>
            <person name="Pendleton A.L."/>
            <person name="Shaikh M.A."/>
            <person name="Suttiyut T."/>
            <person name="Ogas R."/>
            <person name="Tomko P."/>
            <person name="Gavelis G."/>
            <person name="Widhalm J.R."/>
            <person name="Wisecaver J.H."/>
        </authorList>
    </citation>
    <scope>NUCLEOTIDE SEQUENCE</scope>
    <source>
        <strain evidence="11">ECLA1</strain>
    </source>
</reference>
<dbReference type="InterPro" id="IPR000203">
    <property type="entry name" value="GPS"/>
</dbReference>
<feature type="transmembrane region" description="Helical" evidence="7">
    <location>
        <begin position="1368"/>
        <end position="1393"/>
    </location>
</feature>
<evidence type="ECO:0000256" key="1">
    <source>
        <dbReference type="ARBA" id="ARBA00004141"/>
    </source>
</evidence>
<feature type="domain" description="GAIN-B" evidence="9">
    <location>
        <begin position="1130"/>
        <end position="1293"/>
    </location>
</feature>
<feature type="region of interest" description="Disordered" evidence="6">
    <location>
        <begin position="388"/>
        <end position="967"/>
    </location>
</feature>
<feature type="compositionally biased region" description="Polar residues" evidence="6">
    <location>
        <begin position="954"/>
        <end position="967"/>
    </location>
</feature>
<dbReference type="InterPro" id="IPR016186">
    <property type="entry name" value="C-type_lectin-like/link_sf"/>
</dbReference>
<feature type="compositionally biased region" description="Polar residues" evidence="6">
    <location>
        <begin position="1611"/>
        <end position="1624"/>
    </location>
</feature>
<dbReference type="SUPFAM" id="SSF81321">
    <property type="entry name" value="Family A G protein-coupled receptor-like"/>
    <property type="match status" value="1"/>
</dbReference>
<sequence>MATYFRILIPSMGTRWLLAAALLFGFVHQALTQTCNGDAMQNVTAGDNQVCFIENNTRMSWDDARMFCRSKGGALPSTTVVYEKRFIGLNNLWSGYFKQDNQVMQETAVTPIRAMFDPAEWNLQVGIDISQTGCALFIRKSNRNGPSYELEWKSCGIKKKFICELQNVTFFRDNIPIATIKGQKRNVQSETSYYLDKASQPPMNDLNEIKMTGFYHCEVNDLKTHKILKSNRLFLRPTDLEFYFARFQLSQPQNRRSRRWNTLKLELLFDAWESRDVMELRLNATFYRWLKYRVKVVSLRAKTLVTYIYKNIPNGNVSIPENPEKIDQLLALGETLTGKVVGDFQVESVSIRSIDSCLKEVRSNPSVAESLSLPDTLWNCPLEQETVGTTLKDTTPSSTKKNEVVTPPHLDSSSSVPAPLDSSSSVPAPLDSSSSVPAPLDSSSSVPAPLDSSSSVPAPLDSSSSVPAPLDSSSSVPAPLDSSSSVPAPLDSSSSVPAPLDSSSSVPAPLDSSSSVPAPLDSSSSVPAPLDSSSSVPAPLDSSSSVPAPLDSSSSVPAPLDSSSSVPAPLDSSSSVPAPLDSSSSVPAPLDSSSSVPAPLDSSSSVPAPLDSSSSVPAPLDSSSSVPAPLDSSSSVPAPLDSSSSVPAPLDSSSSVPAPLDSSSSVPAPLDSSSSLPAPLDSSSSVPAPLDSSSSVPAPLDSSSSVPAPLDSSSSVPAPLDSSSSVPAPLDSSSSVPAPLDSSSSVPAPLDSSSSVPAPLDSSSSVPAPLDSSSSVAAPLDSSSSVPAPLDSSSSVPAPLDSSSSVPAPLDSSSSVPAPLDSSSSVPAPLDSSSSVPAPLDSSSSVPAPVDSSSSLPAPLDSSSSVPARLDSSSSVPAPLDSSSSVPAPLDSSSSVPAPLDSSSSVPAPLDSNSSVPASSTTKSPTETTACCLPPDRTEETSGGTLLTSTESTKGNNGTFLWGPTTVSNNGDYTTKNHESPITRQLHDLSQSFEEKDVPKVAEELRNLTSEVQPEEAVEKDVILIADTLQEITNISKKLPQSTVQNLLDTVSKVSRFPESSLGGTQNGSGATTRILHTIDKLGALLKIEEDQTHKRIISEGFGLEVWDIDKQALDEDTVIGIKVLAEGDKKLNESEKLVTQFSNTKVDNSDTEAAIYLPKEILKHYTGREGSPKVRLVMNVYRDTSLYEHSASDSEEVEGVNITLNSRVIAAQLLVNGQQITNLTGHKVYIAFKPKESKGRPQCAFWDFSANLTRGHWNTSGCKYQDRVDGRDVCECDHLTNFAVLVSFKSQSTLEHTEALGYITLIGLILSIVGLTISILSFLCIKKLRQGRPQQTMFQLSVALLLSWVVFLAGVNRTSDHTGCVVVAALLHYLILASFMWMLMEAVVQFLLFVRIMNPHISHYMWKMGLPSWGVPVIPVVITLSIDPDLYIGGPKYCWMSRQVFYYGFALPVGIIISANLVIFCLICVSLFRRKDMSKHSSMKANQTMVNLRACFISFCMLGLTWIFGFLAIEHARLVFQFLFCITSSLQGFFIFLMITARDRQVRRFWLNNVCCCMKRCVKSESSSGVTPSTTTAAAARARKPKLMDRILSRELKRGQTPPTSTTSTGITMASDNQYESFL</sequence>
<dbReference type="InterPro" id="IPR016187">
    <property type="entry name" value="CTDL_fold"/>
</dbReference>
<feature type="chain" id="PRO_5042180306" evidence="8">
    <location>
        <begin position="33"/>
        <end position="1624"/>
    </location>
</feature>
<organism evidence="11 12">
    <name type="scientific">Elysia crispata</name>
    <name type="common">lettuce slug</name>
    <dbReference type="NCBI Taxonomy" id="231223"/>
    <lineage>
        <taxon>Eukaryota</taxon>
        <taxon>Metazoa</taxon>
        <taxon>Spiralia</taxon>
        <taxon>Lophotrochozoa</taxon>
        <taxon>Mollusca</taxon>
        <taxon>Gastropoda</taxon>
        <taxon>Heterobranchia</taxon>
        <taxon>Euthyneura</taxon>
        <taxon>Panpulmonata</taxon>
        <taxon>Sacoglossa</taxon>
        <taxon>Placobranchoidea</taxon>
        <taxon>Plakobranchidae</taxon>
        <taxon>Elysia</taxon>
    </lineage>
</organism>
<proteinExistence type="predicted"/>
<feature type="transmembrane region" description="Helical" evidence="7">
    <location>
        <begin position="1338"/>
        <end position="1356"/>
    </location>
</feature>
<feature type="compositionally biased region" description="Polar residues" evidence="6">
    <location>
        <begin position="916"/>
        <end position="929"/>
    </location>
</feature>
<feature type="compositionally biased region" description="Low complexity" evidence="6">
    <location>
        <begin position="941"/>
        <end position="953"/>
    </location>
</feature>
<dbReference type="PANTHER" id="PTHR47767:SF1">
    <property type="entry name" value="ADHESION G PROTEIN-COUPLED RECEPTOR G7"/>
    <property type="match status" value="1"/>
</dbReference>
<dbReference type="CDD" id="cd00037">
    <property type="entry name" value="CLECT"/>
    <property type="match status" value="1"/>
</dbReference>
<dbReference type="CDD" id="cd15040">
    <property type="entry name" value="7tmB2_Adhesion"/>
    <property type="match status" value="1"/>
</dbReference>
<keyword evidence="12" id="KW-1185">Reference proteome</keyword>
<gene>
    <name evidence="11" type="ORF">RRG08_015517</name>
</gene>
<comment type="subcellular location">
    <subcellularLocation>
        <location evidence="1">Membrane</location>
        <topology evidence="1">Multi-pass membrane protein</topology>
    </subcellularLocation>
</comment>
<feature type="transmembrane region" description="Helical" evidence="7">
    <location>
        <begin position="1300"/>
        <end position="1326"/>
    </location>
</feature>
<dbReference type="Gene3D" id="3.10.100.10">
    <property type="entry name" value="Mannose-Binding Protein A, subunit A"/>
    <property type="match status" value="1"/>
</dbReference>
<feature type="domain" description="G-protein coupled receptors family 2 profile 2" evidence="10">
    <location>
        <begin position="1301"/>
        <end position="1544"/>
    </location>
</feature>
<dbReference type="GO" id="GO:0004930">
    <property type="term" value="F:G protein-coupled receptor activity"/>
    <property type="evidence" value="ECO:0007669"/>
    <property type="project" value="InterPro"/>
</dbReference>
<feature type="signal peptide" evidence="8">
    <location>
        <begin position="1"/>
        <end position="32"/>
    </location>
</feature>
<dbReference type="EMBL" id="JAWDGP010003928">
    <property type="protein sequence ID" value="KAK3769430.1"/>
    <property type="molecule type" value="Genomic_DNA"/>
</dbReference>
<dbReference type="Gene3D" id="2.60.220.50">
    <property type="match status" value="1"/>
</dbReference>
<evidence type="ECO:0000259" key="9">
    <source>
        <dbReference type="PROSITE" id="PS50221"/>
    </source>
</evidence>
<dbReference type="SMART" id="SM00303">
    <property type="entry name" value="GPS"/>
    <property type="match status" value="1"/>
</dbReference>
<dbReference type="PROSITE" id="PS50221">
    <property type="entry name" value="GAIN_B"/>
    <property type="match status" value="1"/>
</dbReference>
<feature type="transmembrane region" description="Helical" evidence="7">
    <location>
        <begin position="1405"/>
        <end position="1427"/>
    </location>
</feature>